<dbReference type="GO" id="GO:0071897">
    <property type="term" value="P:DNA biosynthetic process"/>
    <property type="evidence" value="ECO:0007669"/>
    <property type="project" value="UniProtKB-ARBA"/>
</dbReference>
<dbReference type="KEGG" id="dpx:DAPPUDRAFT_251167"/>
<dbReference type="InterPro" id="IPR043128">
    <property type="entry name" value="Rev_trsase/Diguanyl_cyclase"/>
</dbReference>
<reference evidence="1 2" key="1">
    <citation type="journal article" date="2011" name="Science">
        <title>The ecoresponsive genome of Daphnia pulex.</title>
        <authorList>
            <person name="Colbourne J.K."/>
            <person name="Pfrender M.E."/>
            <person name="Gilbert D."/>
            <person name="Thomas W.K."/>
            <person name="Tucker A."/>
            <person name="Oakley T.H."/>
            <person name="Tokishita S."/>
            <person name="Aerts A."/>
            <person name="Arnold G.J."/>
            <person name="Basu M.K."/>
            <person name="Bauer D.J."/>
            <person name="Caceres C.E."/>
            <person name="Carmel L."/>
            <person name="Casola C."/>
            <person name="Choi J.H."/>
            <person name="Detter J.C."/>
            <person name="Dong Q."/>
            <person name="Dusheyko S."/>
            <person name="Eads B.D."/>
            <person name="Frohlich T."/>
            <person name="Geiler-Samerotte K.A."/>
            <person name="Gerlach D."/>
            <person name="Hatcher P."/>
            <person name="Jogdeo S."/>
            <person name="Krijgsveld J."/>
            <person name="Kriventseva E.V."/>
            <person name="Kultz D."/>
            <person name="Laforsch C."/>
            <person name="Lindquist E."/>
            <person name="Lopez J."/>
            <person name="Manak J.R."/>
            <person name="Muller J."/>
            <person name="Pangilinan J."/>
            <person name="Patwardhan R.P."/>
            <person name="Pitluck S."/>
            <person name="Pritham E.J."/>
            <person name="Rechtsteiner A."/>
            <person name="Rho M."/>
            <person name="Rogozin I.B."/>
            <person name="Sakarya O."/>
            <person name="Salamov A."/>
            <person name="Schaack S."/>
            <person name="Shapiro H."/>
            <person name="Shiga Y."/>
            <person name="Skalitzky C."/>
            <person name="Smith Z."/>
            <person name="Souvorov A."/>
            <person name="Sung W."/>
            <person name="Tang Z."/>
            <person name="Tsuchiya D."/>
            <person name="Tu H."/>
            <person name="Vos H."/>
            <person name="Wang M."/>
            <person name="Wolf Y.I."/>
            <person name="Yamagata H."/>
            <person name="Yamada T."/>
            <person name="Ye Y."/>
            <person name="Shaw J.R."/>
            <person name="Andrews J."/>
            <person name="Crease T.J."/>
            <person name="Tang H."/>
            <person name="Lucas S.M."/>
            <person name="Robertson H.M."/>
            <person name="Bork P."/>
            <person name="Koonin E.V."/>
            <person name="Zdobnov E.M."/>
            <person name="Grigoriev I.V."/>
            <person name="Lynch M."/>
            <person name="Boore J.L."/>
        </authorList>
    </citation>
    <scope>NUCLEOTIDE SEQUENCE [LARGE SCALE GENOMIC DNA]</scope>
</reference>
<organism evidence="1 2">
    <name type="scientific">Daphnia pulex</name>
    <name type="common">Water flea</name>
    <dbReference type="NCBI Taxonomy" id="6669"/>
    <lineage>
        <taxon>Eukaryota</taxon>
        <taxon>Metazoa</taxon>
        <taxon>Ecdysozoa</taxon>
        <taxon>Arthropoda</taxon>
        <taxon>Crustacea</taxon>
        <taxon>Branchiopoda</taxon>
        <taxon>Diplostraca</taxon>
        <taxon>Cladocera</taxon>
        <taxon>Anomopoda</taxon>
        <taxon>Daphniidae</taxon>
        <taxon>Daphnia</taxon>
    </lineage>
</organism>
<accession>E9GZV5</accession>
<gene>
    <name evidence="1" type="ORF">DAPPUDRAFT_251167</name>
</gene>
<dbReference type="SUPFAM" id="SSF56672">
    <property type="entry name" value="DNA/RNA polymerases"/>
    <property type="match status" value="1"/>
</dbReference>
<evidence type="ECO:0000313" key="1">
    <source>
        <dbReference type="EMBL" id="EFX74881.1"/>
    </source>
</evidence>
<evidence type="ECO:0008006" key="3">
    <source>
        <dbReference type="Google" id="ProtNLM"/>
    </source>
</evidence>
<dbReference type="Gene3D" id="3.10.10.10">
    <property type="entry name" value="HIV Type 1 Reverse Transcriptase, subunit A, domain 1"/>
    <property type="match status" value="1"/>
</dbReference>
<keyword evidence="2" id="KW-1185">Reference proteome</keyword>
<protein>
    <recommendedName>
        <fullName evidence="3">Reverse transcriptase domain-containing protein</fullName>
    </recommendedName>
</protein>
<dbReference type="Gene3D" id="3.30.70.270">
    <property type="match status" value="1"/>
</dbReference>
<dbReference type="Proteomes" id="UP000000305">
    <property type="component" value="Unassembled WGS sequence"/>
</dbReference>
<name>E9GZV5_DAPPU</name>
<dbReference type="EMBL" id="GL732579">
    <property type="protein sequence ID" value="EFX74881.1"/>
    <property type="molecule type" value="Genomic_DNA"/>
</dbReference>
<dbReference type="OrthoDB" id="6377591at2759"/>
<proteinExistence type="predicted"/>
<dbReference type="AlphaFoldDB" id="E9GZV5"/>
<dbReference type="PhylomeDB" id="E9GZV5"/>
<dbReference type="HOGENOM" id="CLU_1549209_0_0_1"/>
<dbReference type="InterPro" id="IPR043502">
    <property type="entry name" value="DNA/RNA_pol_sf"/>
</dbReference>
<dbReference type="STRING" id="6669.E9GZV5"/>
<dbReference type="InParanoid" id="E9GZV5"/>
<sequence length="173" mass="19304">MLPSQYPHACVLAVVTPPSLTATAPMSDVMPALRELTAECPLIFYGVCRAMRGPPCHFQLKEDAVPSAVYESRSIDLPLMPKLKQELDSLENQGIISKDIDESAYTTSLNHCIIRPTFDYTTPFQAVRTIPTGMTFFTLIDALKSYHKVELNEESSAMTTFSTPFGRYNSYQL</sequence>
<evidence type="ECO:0000313" key="2">
    <source>
        <dbReference type="Proteomes" id="UP000000305"/>
    </source>
</evidence>